<protein>
    <recommendedName>
        <fullName evidence="4">DUF5666 domain-containing protein</fullName>
    </recommendedName>
</protein>
<evidence type="ECO:0008006" key="4">
    <source>
        <dbReference type="Google" id="ProtNLM"/>
    </source>
</evidence>
<dbReference type="RefSeq" id="WP_006801722.1">
    <property type="nucleotide sequence ID" value="NZ_CABKOI010000021.1"/>
</dbReference>
<comment type="caution">
    <text evidence="2">The sequence shown here is derived from an EMBL/GenBank/DDBJ whole genome shotgun (WGS) entry which is preliminary data.</text>
</comment>
<sequence>MFLKTALIFPLLIAVSLASSFKLQGTIAKANTKDKTILVDSIYGDSVIVKILPNTEIDMDNCGIFGIDKYGTFKDLTPGTFVEIKLYFQDLNNGKANPIAREIEIECYKNKAY</sequence>
<evidence type="ECO:0000313" key="3">
    <source>
        <dbReference type="Proteomes" id="UP000233350"/>
    </source>
</evidence>
<dbReference type="EMBL" id="MBPK01000040">
    <property type="protein sequence ID" value="PKT80796.1"/>
    <property type="molecule type" value="Genomic_DNA"/>
</dbReference>
<keyword evidence="1" id="KW-0732">Signal</keyword>
<reference evidence="2 3" key="1">
    <citation type="submission" date="2016-07" db="EMBL/GenBank/DDBJ databases">
        <title>Detection of Helicobacter winghamensis from caecal content of red fox (Vulpes vulpes).</title>
        <authorList>
            <person name="Zanoni R.G."/>
            <person name="Florio D."/>
            <person name="Caffara M."/>
            <person name="Renzi M."/>
            <person name="Parisi A."/>
            <person name="Pasquali F."/>
            <person name="Manfreda G."/>
        </authorList>
    </citation>
    <scope>NUCLEOTIDE SEQUENCE [LARGE SCALE GENOMIC DNA]</scope>
    <source>
        <strain evidence="2 3">295_13</strain>
    </source>
</reference>
<gene>
    <name evidence="2" type="ORF">BCM31_02190</name>
</gene>
<accession>A0A2N3PIR7</accession>
<evidence type="ECO:0000256" key="1">
    <source>
        <dbReference type="SAM" id="SignalP"/>
    </source>
</evidence>
<name>A0A2N3PIR7_9HELI</name>
<dbReference type="STRING" id="556267.HWAG_00030"/>
<organism evidence="2 3">
    <name type="scientific">Helicobacter winghamensis</name>
    <dbReference type="NCBI Taxonomy" id="157268"/>
    <lineage>
        <taxon>Bacteria</taxon>
        <taxon>Pseudomonadati</taxon>
        <taxon>Campylobacterota</taxon>
        <taxon>Epsilonproteobacteria</taxon>
        <taxon>Campylobacterales</taxon>
        <taxon>Helicobacteraceae</taxon>
        <taxon>Helicobacter</taxon>
    </lineage>
</organism>
<dbReference type="Proteomes" id="UP000233350">
    <property type="component" value="Unassembled WGS sequence"/>
</dbReference>
<evidence type="ECO:0000313" key="2">
    <source>
        <dbReference type="EMBL" id="PKT80796.1"/>
    </source>
</evidence>
<feature type="signal peptide" evidence="1">
    <location>
        <begin position="1"/>
        <end position="20"/>
    </location>
</feature>
<dbReference type="AlphaFoldDB" id="A0A2N3PIR7"/>
<feature type="chain" id="PRO_5014652156" description="DUF5666 domain-containing protein" evidence="1">
    <location>
        <begin position="21"/>
        <end position="113"/>
    </location>
</feature>
<dbReference type="GeneID" id="97289673"/>
<dbReference type="OrthoDB" id="5329500at2"/>
<keyword evidence="3" id="KW-1185">Reference proteome</keyword>
<proteinExistence type="predicted"/>